<name>A0ACD4D1U8_9HYPH</name>
<accession>A0ACD4D1U8</accession>
<protein>
    <submittedName>
        <fullName evidence="1">VOC family protein</fullName>
    </submittedName>
</protein>
<evidence type="ECO:0000313" key="2">
    <source>
        <dbReference type="Proteomes" id="UP001061991"/>
    </source>
</evidence>
<gene>
    <name evidence="1" type="ORF">N8E88_24925</name>
</gene>
<sequence length="144" mass="16549">MLHHVEVYVSNIDASYVFWAQILAKIGYEESACWDEGFTLSNGSDAYLTFVQVGKKYELYKYHRCGVGLNHLAFKVKDRDMVDALRQYCVENDISLLYDDKYPFANNDKNYYALFVEDPDRIKVEFVAMPSAACTCPGDIAVER</sequence>
<dbReference type="Proteomes" id="UP001061991">
    <property type="component" value="Chromosome"/>
</dbReference>
<reference evidence="1" key="1">
    <citation type="submission" date="2022-09" db="EMBL/GenBank/DDBJ databases">
        <title>Interaction between co-microsymbionts with complementary sets of symbiotic genes in legume-rhizobium systems.</title>
        <authorList>
            <person name="Safronova V."/>
            <person name="Sazanova A."/>
            <person name="Afonin A."/>
            <person name="Chirak E."/>
        </authorList>
    </citation>
    <scope>NUCLEOTIDE SEQUENCE</scope>
    <source>
        <strain evidence="1">A18/3m</strain>
    </source>
</reference>
<keyword evidence="2" id="KW-1185">Reference proteome</keyword>
<dbReference type="EMBL" id="CP104973">
    <property type="protein sequence ID" value="UXN59779.1"/>
    <property type="molecule type" value="Genomic_DNA"/>
</dbReference>
<organism evidence="1 2">
    <name type="scientific">Phyllobacterium zundukense</name>
    <dbReference type="NCBI Taxonomy" id="1867719"/>
    <lineage>
        <taxon>Bacteria</taxon>
        <taxon>Pseudomonadati</taxon>
        <taxon>Pseudomonadota</taxon>
        <taxon>Alphaproteobacteria</taxon>
        <taxon>Hyphomicrobiales</taxon>
        <taxon>Phyllobacteriaceae</taxon>
        <taxon>Phyllobacterium</taxon>
    </lineage>
</organism>
<proteinExistence type="predicted"/>
<evidence type="ECO:0000313" key="1">
    <source>
        <dbReference type="EMBL" id="UXN59779.1"/>
    </source>
</evidence>